<dbReference type="STRING" id="1445510.YC6258_00667"/>
<dbReference type="EMBL" id="CP007142">
    <property type="protein sequence ID" value="AJQ92717.1"/>
    <property type="molecule type" value="Genomic_DNA"/>
</dbReference>
<keyword evidence="7" id="KW-1185">Reference proteome</keyword>
<dbReference type="Pfam" id="PF02049">
    <property type="entry name" value="FliE"/>
    <property type="match status" value="1"/>
</dbReference>
<keyword evidence="6" id="KW-0969">Cilium</keyword>
<keyword evidence="4 5" id="KW-0975">Bacterial flagellum</keyword>
<sequence>MALESISALSGMTETLSLDKSSTQGNFAAWLNHQVQDLNQQEIALSEDIQGVLKGDIQNLHQVIIGMEKAQLAFQLAVQVRDRVLEGYQEVMRMQV</sequence>
<keyword evidence="6" id="KW-0282">Flagellum</keyword>
<evidence type="ECO:0000256" key="2">
    <source>
        <dbReference type="ARBA" id="ARBA00009272"/>
    </source>
</evidence>
<protein>
    <recommendedName>
        <fullName evidence="3 5">Flagellar hook-basal body complex protein FliE</fullName>
    </recommendedName>
</protein>
<dbReference type="Proteomes" id="UP000032266">
    <property type="component" value="Chromosome"/>
</dbReference>
<dbReference type="HAMAP" id="MF_00724">
    <property type="entry name" value="FliE"/>
    <property type="match status" value="1"/>
</dbReference>
<evidence type="ECO:0000313" key="7">
    <source>
        <dbReference type="Proteomes" id="UP000032266"/>
    </source>
</evidence>
<evidence type="ECO:0000256" key="1">
    <source>
        <dbReference type="ARBA" id="ARBA00004117"/>
    </source>
</evidence>
<dbReference type="NCBIfam" id="TIGR00205">
    <property type="entry name" value="fliE"/>
    <property type="match status" value="1"/>
</dbReference>
<reference evidence="6 7" key="1">
    <citation type="submission" date="2014-01" db="EMBL/GenBank/DDBJ databases">
        <title>Full genme sequencing of cellulolytic bacterium Gynuella sunshinyii YC6258T gen. nov., sp. nov.</title>
        <authorList>
            <person name="Khan H."/>
            <person name="Chung E.J."/>
            <person name="Chung Y.R."/>
        </authorList>
    </citation>
    <scope>NUCLEOTIDE SEQUENCE [LARGE SCALE GENOMIC DNA]</scope>
    <source>
        <strain evidence="6 7">YC6258</strain>
    </source>
</reference>
<dbReference type="KEGG" id="gsn:YC6258_00667"/>
<proteinExistence type="inferred from homology"/>
<dbReference type="RefSeq" id="WP_044615714.1">
    <property type="nucleotide sequence ID" value="NZ_CP007142.1"/>
</dbReference>
<evidence type="ECO:0000256" key="4">
    <source>
        <dbReference type="ARBA" id="ARBA00023143"/>
    </source>
</evidence>
<dbReference type="PANTHER" id="PTHR34653:SF1">
    <property type="entry name" value="FLAGELLAR HOOK-BASAL BODY COMPLEX PROTEIN FLIE"/>
    <property type="match status" value="1"/>
</dbReference>
<dbReference type="AlphaFoldDB" id="A0A0C5VDY2"/>
<dbReference type="PRINTS" id="PR01006">
    <property type="entry name" value="FLGHOOKFLIE"/>
</dbReference>
<accession>A0A0C5VDY2</accession>
<dbReference type="GO" id="GO:0009425">
    <property type="term" value="C:bacterial-type flagellum basal body"/>
    <property type="evidence" value="ECO:0007669"/>
    <property type="project" value="UniProtKB-SubCell"/>
</dbReference>
<keyword evidence="6" id="KW-0966">Cell projection</keyword>
<dbReference type="OrthoDB" id="8909229at2"/>
<name>A0A0C5VDY2_9GAMM</name>
<organism evidence="6 7">
    <name type="scientific">Gynuella sunshinyii YC6258</name>
    <dbReference type="NCBI Taxonomy" id="1445510"/>
    <lineage>
        <taxon>Bacteria</taxon>
        <taxon>Pseudomonadati</taxon>
        <taxon>Pseudomonadota</taxon>
        <taxon>Gammaproteobacteria</taxon>
        <taxon>Oceanospirillales</taxon>
        <taxon>Saccharospirillaceae</taxon>
        <taxon>Gynuella</taxon>
    </lineage>
</organism>
<gene>
    <name evidence="5" type="primary">fliE</name>
    <name evidence="6" type="ORF">YC6258_00667</name>
</gene>
<evidence type="ECO:0000256" key="5">
    <source>
        <dbReference type="HAMAP-Rule" id="MF_00724"/>
    </source>
</evidence>
<evidence type="ECO:0000256" key="3">
    <source>
        <dbReference type="ARBA" id="ARBA00018024"/>
    </source>
</evidence>
<comment type="similarity">
    <text evidence="2 5">Belongs to the FliE family.</text>
</comment>
<dbReference type="GO" id="GO:0003774">
    <property type="term" value="F:cytoskeletal motor activity"/>
    <property type="evidence" value="ECO:0007669"/>
    <property type="project" value="InterPro"/>
</dbReference>
<dbReference type="PANTHER" id="PTHR34653">
    <property type="match status" value="1"/>
</dbReference>
<evidence type="ECO:0000313" key="6">
    <source>
        <dbReference type="EMBL" id="AJQ92717.1"/>
    </source>
</evidence>
<dbReference type="GO" id="GO:0071973">
    <property type="term" value="P:bacterial-type flagellum-dependent cell motility"/>
    <property type="evidence" value="ECO:0007669"/>
    <property type="project" value="InterPro"/>
</dbReference>
<comment type="subcellular location">
    <subcellularLocation>
        <location evidence="1 5">Bacterial flagellum basal body</location>
    </subcellularLocation>
</comment>
<dbReference type="GO" id="GO:0005198">
    <property type="term" value="F:structural molecule activity"/>
    <property type="evidence" value="ECO:0007669"/>
    <property type="project" value="UniProtKB-UniRule"/>
</dbReference>
<dbReference type="HOGENOM" id="CLU_147249_3_1_6"/>
<dbReference type="InterPro" id="IPR001624">
    <property type="entry name" value="FliE"/>
</dbReference>